<proteinExistence type="predicted"/>
<evidence type="ECO:0000256" key="1">
    <source>
        <dbReference type="ARBA" id="ARBA00022485"/>
    </source>
</evidence>
<dbReference type="EMBL" id="FOLX01000001">
    <property type="protein sequence ID" value="SFC55312.1"/>
    <property type="molecule type" value="Genomic_DNA"/>
</dbReference>
<keyword evidence="2" id="KW-0479">Metal-binding</keyword>
<dbReference type="GO" id="GO:0051539">
    <property type="term" value="F:4 iron, 4 sulfur cluster binding"/>
    <property type="evidence" value="ECO:0007669"/>
    <property type="project" value="UniProtKB-KW"/>
</dbReference>
<organism evidence="6 7">
    <name type="scientific">Pseudooceanicola nitratireducens</name>
    <dbReference type="NCBI Taxonomy" id="517719"/>
    <lineage>
        <taxon>Bacteria</taxon>
        <taxon>Pseudomonadati</taxon>
        <taxon>Pseudomonadota</taxon>
        <taxon>Alphaproteobacteria</taxon>
        <taxon>Rhodobacterales</taxon>
        <taxon>Paracoccaceae</taxon>
        <taxon>Pseudooceanicola</taxon>
    </lineage>
</organism>
<dbReference type="Proteomes" id="UP000231644">
    <property type="component" value="Unassembled WGS sequence"/>
</dbReference>
<evidence type="ECO:0000256" key="2">
    <source>
        <dbReference type="ARBA" id="ARBA00022723"/>
    </source>
</evidence>
<dbReference type="Gene3D" id="3.50.50.60">
    <property type="entry name" value="FAD/NAD(P)-binding domain"/>
    <property type="match status" value="1"/>
</dbReference>
<protein>
    <submittedName>
        <fullName evidence="6">FAD dependent oxidoreductase</fullName>
    </submittedName>
</protein>
<evidence type="ECO:0000256" key="4">
    <source>
        <dbReference type="ARBA" id="ARBA00023004"/>
    </source>
</evidence>
<keyword evidence="7" id="KW-1185">Reference proteome</keyword>
<dbReference type="InterPro" id="IPR039650">
    <property type="entry name" value="HdrA-like"/>
</dbReference>
<dbReference type="STRING" id="517719.SAMN05421762_1317"/>
<dbReference type="RefSeq" id="WP_093452495.1">
    <property type="nucleotide sequence ID" value="NZ_FNZG01000003.1"/>
</dbReference>
<keyword evidence="1" id="KW-0004">4Fe-4S</keyword>
<keyword evidence="5" id="KW-0411">Iron-sulfur</keyword>
<dbReference type="GO" id="GO:0046872">
    <property type="term" value="F:metal ion binding"/>
    <property type="evidence" value="ECO:0007669"/>
    <property type="project" value="UniProtKB-KW"/>
</dbReference>
<reference evidence="6 7" key="1">
    <citation type="submission" date="2016-10" db="EMBL/GenBank/DDBJ databases">
        <authorList>
            <person name="de Groot N.N."/>
        </authorList>
    </citation>
    <scope>NUCLEOTIDE SEQUENCE [LARGE SCALE GENOMIC DNA]</scope>
    <source>
        <strain evidence="6 7">DSM 29619</strain>
    </source>
</reference>
<gene>
    <name evidence="6" type="ORF">SAMN05421762_1317</name>
</gene>
<name>A0A1I1K4Z6_9RHOB</name>
<keyword evidence="4" id="KW-0408">Iron</keyword>
<dbReference type="PANTHER" id="PTHR43498">
    <property type="entry name" value="FERREDOXIN:COB-COM HETERODISULFIDE REDUCTASE SUBUNIT A"/>
    <property type="match status" value="1"/>
</dbReference>
<evidence type="ECO:0000313" key="6">
    <source>
        <dbReference type="EMBL" id="SFC55312.1"/>
    </source>
</evidence>
<evidence type="ECO:0000313" key="7">
    <source>
        <dbReference type="Proteomes" id="UP000231644"/>
    </source>
</evidence>
<dbReference type="PANTHER" id="PTHR43498:SF1">
    <property type="entry name" value="COB--COM HETERODISULFIDE REDUCTASE IRON-SULFUR SUBUNIT A"/>
    <property type="match status" value="1"/>
</dbReference>
<dbReference type="AlphaFoldDB" id="A0A1I1K4Z6"/>
<dbReference type="GO" id="GO:0016491">
    <property type="term" value="F:oxidoreductase activity"/>
    <property type="evidence" value="ECO:0007669"/>
    <property type="project" value="UniProtKB-KW"/>
</dbReference>
<sequence>MTTGPDYDVIVAGGGTAGVAAAVGAAREGARVLLLERHGCLGGAAAVRNVLTLCGLYTLGDDMTPVVGGIGAEVVAALEDRSAITGPQRFRGVFSSFEPEAMKLVLDQLVAGAGVDTRFGCHVSAATRDGDRITGVTFSDHGGDTSVTARAFVDCTGEGDLAHLGGASTRYGNTDGVNLGTLGTRFGGIPADVTVTAQQIAEAIGDIGFAPGTVTKDRCVIVRLPGSADMVLYLASADYDPRDAASLSRAEMDARRQAWAYLDAIRTIPGCARAYLVSTGPEIGTRESRHLNARRQFTWADIEARASHDDTIALGAWAAEWHDRGSYASSFDYPPEKAAYEIPLSCLHSVDTPNLFCAGRLADGDRKGGAAIRVMGTAMATGQAAGVAAALVAQDAFDPAEVRARLRQGGALLSVQDLS</sequence>
<dbReference type="OrthoDB" id="9777740at2"/>
<dbReference type="SUPFAM" id="SSF51905">
    <property type="entry name" value="FAD/NAD(P)-binding domain"/>
    <property type="match status" value="1"/>
</dbReference>
<evidence type="ECO:0000256" key="3">
    <source>
        <dbReference type="ARBA" id="ARBA00023002"/>
    </source>
</evidence>
<keyword evidence="3" id="KW-0560">Oxidoreductase</keyword>
<dbReference type="InterPro" id="IPR036188">
    <property type="entry name" value="FAD/NAD-bd_sf"/>
</dbReference>
<accession>A0A1I1K4Z6</accession>
<dbReference type="Pfam" id="PF12831">
    <property type="entry name" value="FAD_oxidored"/>
    <property type="match status" value="1"/>
</dbReference>
<evidence type="ECO:0000256" key="5">
    <source>
        <dbReference type="ARBA" id="ARBA00023014"/>
    </source>
</evidence>